<dbReference type="Proteomes" id="UP000001072">
    <property type="component" value="Unassembled WGS sequence"/>
</dbReference>
<evidence type="ECO:0000313" key="3">
    <source>
        <dbReference type="Proteomes" id="UP000001072"/>
    </source>
</evidence>
<dbReference type="KEGG" id="mlr:MELLADRAFT_85111"/>
<sequence>MEAEPTTTQSGRTQSGQNNKKRRTEHEDDNRNGRSDTESLLGSDDDSDGELTFEESENRKRKKAARRREETEDRHRDAMMANLADAPDIPNSASQISQAIYEYVRMLMGISRKSRSVVSDKNTDDPTLPPPPTETEMNAWTTRREDREESIKSAIEKAMRKYIASKPAGFKPNRKQKRTVERDAAERARSKFKSTAVAFTSRLKHSSSSRYPHSWGLKCEAAFAMAGFPRCTFDWEAGYESPWNSSISTIILDQWVKCFDARGARSFNIIASDNKPGNREEILRRWFTNKKSDYRKQSKREVLMKTPGGPEKIAADKAYSKKCVSRRRTKNTIYNARKSVAVDVFGAESGEAEIISQREIHSDDDLTSSTPSKVRFSWRSAELDTFISLIDQCVWSRETVAAARRSARNPVERGPYSTTPDVDVFPPKLFQRSLVSPTWISSMSGVAVRNLKLSTTDKVNILRSIEKLTLELSAPSTSQ</sequence>
<reference evidence="3" key="1">
    <citation type="journal article" date="2011" name="Proc. Natl. Acad. Sci. U.S.A.">
        <title>Obligate biotrophy features unraveled by the genomic analysis of rust fungi.</title>
        <authorList>
            <person name="Duplessis S."/>
            <person name="Cuomo C.A."/>
            <person name="Lin Y.-C."/>
            <person name="Aerts A."/>
            <person name="Tisserant E."/>
            <person name="Veneault-Fourrey C."/>
            <person name="Joly D.L."/>
            <person name="Hacquard S."/>
            <person name="Amselem J."/>
            <person name="Cantarel B.L."/>
            <person name="Chiu R."/>
            <person name="Coutinho P.M."/>
            <person name="Feau N."/>
            <person name="Field M."/>
            <person name="Frey P."/>
            <person name="Gelhaye E."/>
            <person name="Goldberg J."/>
            <person name="Grabherr M.G."/>
            <person name="Kodira C.D."/>
            <person name="Kohler A."/>
            <person name="Kuees U."/>
            <person name="Lindquist E.A."/>
            <person name="Lucas S.M."/>
            <person name="Mago R."/>
            <person name="Mauceli E."/>
            <person name="Morin E."/>
            <person name="Murat C."/>
            <person name="Pangilinan J.L."/>
            <person name="Park R."/>
            <person name="Pearson M."/>
            <person name="Quesneville H."/>
            <person name="Rouhier N."/>
            <person name="Sakthikumar S."/>
            <person name="Salamov A.A."/>
            <person name="Schmutz J."/>
            <person name="Selles B."/>
            <person name="Shapiro H."/>
            <person name="Tanguay P."/>
            <person name="Tuskan G.A."/>
            <person name="Henrissat B."/>
            <person name="Van de Peer Y."/>
            <person name="Rouze P."/>
            <person name="Ellis J.G."/>
            <person name="Dodds P.N."/>
            <person name="Schein J.E."/>
            <person name="Zhong S."/>
            <person name="Hamelin R.C."/>
            <person name="Grigoriev I.V."/>
            <person name="Szabo L.J."/>
            <person name="Martin F."/>
        </authorList>
    </citation>
    <scope>NUCLEOTIDE SEQUENCE [LARGE SCALE GENOMIC DNA]</scope>
    <source>
        <strain evidence="3">98AG31 / pathotype 3-4-7</strain>
    </source>
</reference>
<dbReference type="EMBL" id="GL883224">
    <property type="protein sequence ID" value="EGF97512.1"/>
    <property type="molecule type" value="Genomic_DNA"/>
</dbReference>
<dbReference type="InParanoid" id="F4SCW7"/>
<organism evidence="3">
    <name type="scientific">Melampsora larici-populina (strain 98AG31 / pathotype 3-4-7)</name>
    <name type="common">Poplar leaf rust fungus</name>
    <dbReference type="NCBI Taxonomy" id="747676"/>
    <lineage>
        <taxon>Eukaryota</taxon>
        <taxon>Fungi</taxon>
        <taxon>Dikarya</taxon>
        <taxon>Basidiomycota</taxon>
        <taxon>Pucciniomycotina</taxon>
        <taxon>Pucciniomycetes</taxon>
        <taxon>Pucciniales</taxon>
        <taxon>Melampsoraceae</taxon>
        <taxon>Melampsora</taxon>
    </lineage>
</organism>
<dbReference type="VEuPathDB" id="FungiDB:MELLADRAFT_85111"/>
<keyword evidence="3" id="KW-1185">Reference proteome</keyword>
<feature type="region of interest" description="Disordered" evidence="1">
    <location>
        <begin position="114"/>
        <end position="146"/>
    </location>
</feature>
<feature type="region of interest" description="Disordered" evidence="1">
    <location>
        <begin position="169"/>
        <end position="188"/>
    </location>
</feature>
<dbReference type="AlphaFoldDB" id="F4SCW7"/>
<evidence type="ECO:0000256" key="1">
    <source>
        <dbReference type="SAM" id="MobiDB-lite"/>
    </source>
</evidence>
<feature type="compositionally biased region" description="Acidic residues" evidence="1">
    <location>
        <begin position="43"/>
        <end position="55"/>
    </location>
</feature>
<feature type="compositionally biased region" description="Basic and acidic residues" evidence="1">
    <location>
        <begin position="67"/>
        <end position="76"/>
    </location>
</feature>
<feature type="region of interest" description="Disordered" evidence="1">
    <location>
        <begin position="1"/>
        <end position="76"/>
    </location>
</feature>
<protein>
    <submittedName>
        <fullName evidence="2">Uncharacterized protein</fullName>
    </submittedName>
</protein>
<name>F4SCW7_MELLP</name>
<dbReference type="RefSeq" id="XP_007419220.1">
    <property type="nucleotide sequence ID" value="XM_007419158.1"/>
</dbReference>
<gene>
    <name evidence="2" type="ORF">MELLADRAFT_85111</name>
</gene>
<dbReference type="GeneID" id="18933726"/>
<evidence type="ECO:0000313" key="2">
    <source>
        <dbReference type="EMBL" id="EGF97512.1"/>
    </source>
</evidence>
<accession>F4SCW7</accession>
<feature type="compositionally biased region" description="Basic and acidic residues" evidence="1">
    <location>
        <begin position="178"/>
        <end position="188"/>
    </location>
</feature>
<proteinExistence type="predicted"/>
<dbReference type="HOGENOM" id="CLU_044497_0_0_1"/>
<dbReference type="OrthoDB" id="2505424at2759"/>
<feature type="compositionally biased region" description="Basic and acidic residues" evidence="1">
    <location>
        <begin position="24"/>
        <end position="37"/>
    </location>
</feature>
<feature type="compositionally biased region" description="Low complexity" evidence="1">
    <location>
        <begin position="1"/>
        <end position="17"/>
    </location>
</feature>